<dbReference type="InterPro" id="IPR036264">
    <property type="entry name" value="Bact_exopeptidase_dim_dom"/>
</dbReference>
<proteinExistence type="inferred from homology"/>
<dbReference type="PANTHER" id="PTHR32494:SF5">
    <property type="entry name" value="ALLANTOATE AMIDOHYDROLASE"/>
    <property type="match status" value="1"/>
</dbReference>
<dbReference type="EMBL" id="QRVM01000008">
    <property type="protein sequence ID" value="RGS48009.1"/>
    <property type="molecule type" value="Genomic_DNA"/>
</dbReference>
<dbReference type="RefSeq" id="WP_118319456.1">
    <property type="nucleotide sequence ID" value="NZ_QRVM01000008.1"/>
</dbReference>
<dbReference type="Gene3D" id="3.40.630.10">
    <property type="entry name" value="Zn peptidases"/>
    <property type="match status" value="1"/>
</dbReference>
<dbReference type="NCBIfam" id="TIGR01879">
    <property type="entry name" value="hydantase"/>
    <property type="match status" value="1"/>
</dbReference>
<feature type="binding site" evidence="3">
    <location>
        <position position="126"/>
    </location>
    <ligand>
        <name>Zn(2+)</name>
        <dbReference type="ChEBI" id="CHEBI:29105"/>
        <label>2</label>
    </ligand>
</feature>
<name>A0A412J6N8_9FIRM</name>
<feature type="binding site" evidence="3">
    <location>
        <position position="392"/>
    </location>
    <ligand>
        <name>Zn(2+)</name>
        <dbReference type="ChEBI" id="CHEBI:29105"/>
        <label>2</label>
    </ligand>
</feature>
<dbReference type="Gene3D" id="3.30.70.360">
    <property type="match status" value="1"/>
</dbReference>
<dbReference type="Pfam" id="PF01546">
    <property type="entry name" value="Peptidase_M20"/>
    <property type="match status" value="1"/>
</dbReference>
<comment type="caution">
    <text evidence="4">The sequence shown here is derived from an EMBL/GenBank/DDBJ whole genome shotgun (WGS) entry which is preliminary data.</text>
</comment>
<evidence type="ECO:0000256" key="1">
    <source>
        <dbReference type="ARBA" id="ARBA00006153"/>
    </source>
</evidence>
<dbReference type="InterPro" id="IPR002933">
    <property type="entry name" value="Peptidase_M20"/>
</dbReference>
<dbReference type="SUPFAM" id="SSF53187">
    <property type="entry name" value="Zn-dependent exopeptidases"/>
    <property type="match status" value="1"/>
</dbReference>
<comment type="cofactor">
    <cofactor evidence="3">
        <name>Zn(2+)</name>
        <dbReference type="ChEBI" id="CHEBI:29105"/>
    </cofactor>
    <text evidence="3">Binds 2 Zn(2+) ions per subunit.</text>
</comment>
<feature type="binding site" evidence="3">
    <location>
        <position position="80"/>
    </location>
    <ligand>
        <name>Zn(2+)</name>
        <dbReference type="ChEBI" id="CHEBI:29105"/>
        <label>1</label>
    </ligand>
</feature>
<dbReference type="CDD" id="cd03884">
    <property type="entry name" value="M20_bAS"/>
    <property type="match status" value="1"/>
</dbReference>
<feature type="binding site" evidence="3">
    <location>
        <position position="91"/>
    </location>
    <ligand>
        <name>Zn(2+)</name>
        <dbReference type="ChEBI" id="CHEBI:29105"/>
        <label>2</label>
    </ligand>
</feature>
<comment type="similarity">
    <text evidence="1">Belongs to the peptidase M20 family.</text>
</comment>
<accession>A0A412J6N8</accession>
<gene>
    <name evidence="4" type="ORF">DWX92_03245</name>
</gene>
<feature type="binding site" evidence="3">
    <location>
        <position position="91"/>
    </location>
    <ligand>
        <name>Zn(2+)</name>
        <dbReference type="ChEBI" id="CHEBI:29105"/>
        <label>1</label>
    </ligand>
</feature>
<dbReference type="InterPro" id="IPR010158">
    <property type="entry name" value="Amidase_Cbmase"/>
</dbReference>
<dbReference type="PANTHER" id="PTHR32494">
    <property type="entry name" value="ALLANTOATE DEIMINASE-RELATED"/>
    <property type="match status" value="1"/>
</dbReference>
<protein>
    <submittedName>
        <fullName evidence="4">Zn-dependent hydrolase</fullName>
    </submittedName>
</protein>
<dbReference type="GO" id="GO:0046872">
    <property type="term" value="F:metal ion binding"/>
    <property type="evidence" value="ECO:0007669"/>
    <property type="project" value="UniProtKB-KW"/>
</dbReference>
<sequence>MKVDVKRIQNDIETLATFNETPGCGVTRSSYTKEDKMAKEYLISEMEKIGLTVYEDGMSTLFGRREGKLKDAPCVMLGSHYDTVYHAGAFDGVAGSVAALEVMRVLHENNFENDYPLELILMNAEEGFTFGPSTGVTNSRAMMGTLTYHELETRKNRFGQTKLEALRAYGVEPDLEKAKRDPKTIKNFLELHVEQGPVLDRENIEVGLIKYLAGIGRYTIKFRGKTADSTELMSKRKDALVGAAYFIEKFNAVMRTFGDDATGMVGQLNIVPNSNQFVPEYVEGKIEIRTFTKEVVDNNDFNKIIVDLLNEVTEKYGIQTELEEIRRVNYPNPTGPSIMNYENVEKMEKICDELGYSHKQMNQGTGHDSMIMADFVDTNMIYVPSRNGGVSHCPEEWTEYTDIEKGANVLLELVKDLSTK</sequence>
<evidence type="ECO:0000256" key="2">
    <source>
        <dbReference type="ARBA" id="ARBA00022801"/>
    </source>
</evidence>
<evidence type="ECO:0000256" key="3">
    <source>
        <dbReference type="PIRSR" id="PIRSR001235-1"/>
    </source>
</evidence>
<evidence type="ECO:0000313" key="4">
    <source>
        <dbReference type="EMBL" id="RGS48009.1"/>
    </source>
</evidence>
<keyword evidence="3" id="KW-0862">Zinc</keyword>
<dbReference type="Proteomes" id="UP000285274">
    <property type="component" value="Unassembled WGS sequence"/>
</dbReference>
<reference evidence="4 5" key="1">
    <citation type="submission" date="2018-08" db="EMBL/GenBank/DDBJ databases">
        <title>A genome reference for cultivated species of the human gut microbiota.</title>
        <authorList>
            <person name="Zou Y."/>
            <person name="Xue W."/>
            <person name="Luo G."/>
        </authorList>
    </citation>
    <scope>NUCLEOTIDE SEQUENCE [LARGE SCALE GENOMIC DNA]</scope>
    <source>
        <strain evidence="4 5">AF22-10AC</strain>
    </source>
</reference>
<dbReference type="GO" id="GO:0016813">
    <property type="term" value="F:hydrolase activity, acting on carbon-nitrogen (but not peptide) bonds, in linear amidines"/>
    <property type="evidence" value="ECO:0007669"/>
    <property type="project" value="InterPro"/>
</dbReference>
<feature type="binding site" evidence="3">
    <location>
        <position position="192"/>
    </location>
    <ligand>
        <name>Zn(2+)</name>
        <dbReference type="ChEBI" id="CHEBI:29105"/>
        <label>1</label>
    </ligand>
</feature>
<keyword evidence="3" id="KW-0479">Metal-binding</keyword>
<keyword evidence="2 4" id="KW-0378">Hydrolase</keyword>
<dbReference type="SUPFAM" id="SSF55031">
    <property type="entry name" value="Bacterial exopeptidase dimerisation domain"/>
    <property type="match status" value="1"/>
</dbReference>
<organism evidence="4 5">
    <name type="scientific">Holdemanella biformis</name>
    <dbReference type="NCBI Taxonomy" id="1735"/>
    <lineage>
        <taxon>Bacteria</taxon>
        <taxon>Bacillati</taxon>
        <taxon>Bacillota</taxon>
        <taxon>Erysipelotrichia</taxon>
        <taxon>Erysipelotrichales</taxon>
        <taxon>Erysipelotrichaceae</taxon>
        <taxon>Holdemanella</taxon>
    </lineage>
</organism>
<dbReference type="PIRSF" id="PIRSF001235">
    <property type="entry name" value="Amidase_carbamoylase"/>
    <property type="match status" value="1"/>
</dbReference>
<evidence type="ECO:0000313" key="5">
    <source>
        <dbReference type="Proteomes" id="UP000285274"/>
    </source>
</evidence>
<dbReference type="AlphaFoldDB" id="A0A412J6N8"/>